<dbReference type="InterPro" id="IPR013108">
    <property type="entry name" value="Amidohydro_3"/>
</dbReference>
<name>A0A6J6R1R0_9ZZZZ</name>
<accession>A0A6J6R1R0</accession>
<dbReference type="EMBL" id="CAFBPW010000091">
    <property type="protein sequence ID" value="CAB5033937.1"/>
    <property type="molecule type" value="Genomic_DNA"/>
</dbReference>
<organism evidence="2">
    <name type="scientific">freshwater metagenome</name>
    <dbReference type="NCBI Taxonomy" id="449393"/>
    <lineage>
        <taxon>unclassified sequences</taxon>
        <taxon>metagenomes</taxon>
        <taxon>ecological metagenomes</taxon>
    </lineage>
</organism>
<gene>
    <name evidence="2" type="ORF">UFOPK2582_01765</name>
    <name evidence="3" type="ORF">UFOPK4173_00925</name>
</gene>
<dbReference type="Pfam" id="PF07969">
    <property type="entry name" value="Amidohydro_3"/>
    <property type="match status" value="1"/>
</dbReference>
<sequence>MSHDVVITGGTVVDGTGAAARRADVAIDGDRITKIGELTSADLSDAGRVIDATDRLVTPGFVDLHSHLDAQIGWDPTMSSSCWHGVTSVVMGNCGMTFAPVRPGQAELLATAMESVEDIPASCILAGLPWDWESYGEYLDTISSFPLGLNAGGYVGDVAVRFYVAGEAACEPDFQATEQQLQEMAAEVESAMRAGAFGYSISRSLFHRVPDGRNVPGTWSDPAEFFAIAASLKTLGRGVLESAPRYNLENLPGSRVAEELAWMAEISRVLGRPFSFNLQQIRSLGNHYREVLELATQANTTGAQLRPQITPRSVGVLFSFAANTLIDDLPSFQQLLGLDLAGRLAGIRDPQLRARLIEEGSSKSVDPFEIMFLMSAEGSAQYVYSEEDSLAGIARRTGVTPVEAYLDAMDRSDGAAIVNWPVMNEQEDAIREMVLSPVSIMGLADAGAHATQIMDASQPTYFLSHWVRDEQVMSLEEGIRRLTSDTASFIGYRDRGVLVEGAFADLNVIDLEGLALEVPEIVHDFPGGVPRFVQRARGIDHTIVNGQPFMDHGVHTGALAGRVLRSTD</sequence>
<dbReference type="EMBL" id="CAEZXS010000303">
    <property type="protein sequence ID" value="CAB4717891.1"/>
    <property type="molecule type" value="Genomic_DNA"/>
</dbReference>
<dbReference type="SUPFAM" id="SSF51556">
    <property type="entry name" value="Metallo-dependent hydrolases"/>
    <property type="match status" value="1"/>
</dbReference>
<dbReference type="InterPro" id="IPR011059">
    <property type="entry name" value="Metal-dep_hydrolase_composite"/>
</dbReference>
<evidence type="ECO:0000313" key="2">
    <source>
        <dbReference type="EMBL" id="CAB4717891.1"/>
    </source>
</evidence>
<feature type="domain" description="Amidohydrolase 3" evidence="1">
    <location>
        <begin position="48"/>
        <end position="548"/>
    </location>
</feature>
<reference evidence="2" key="1">
    <citation type="submission" date="2020-05" db="EMBL/GenBank/DDBJ databases">
        <authorList>
            <person name="Chiriac C."/>
            <person name="Salcher M."/>
            <person name="Ghai R."/>
            <person name="Kavagutti S V."/>
        </authorList>
    </citation>
    <scope>NUCLEOTIDE SEQUENCE</scope>
</reference>
<dbReference type="InterPro" id="IPR032466">
    <property type="entry name" value="Metal_Hydrolase"/>
</dbReference>
<dbReference type="GO" id="GO:0016812">
    <property type="term" value="F:hydrolase activity, acting on carbon-nitrogen (but not peptide) bonds, in cyclic amides"/>
    <property type="evidence" value="ECO:0007669"/>
    <property type="project" value="TreeGrafter"/>
</dbReference>
<evidence type="ECO:0000313" key="3">
    <source>
        <dbReference type="EMBL" id="CAB5033937.1"/>
    </source>
</evidence>
<proteinExistence type="predicted"/>
<dbReference type="PANTHER" id="PTHR11647">
    <property type="entry name" value="HYDRANTOINASE/DIHYDROPYRIMIDINASE FAMILY MEMBER"/>
    <property type="match status" value="1"/>
</dbReference>
<dbReference type="AlphaFoldDB" id="A0A6J6R1R0"/>
<dbReference type="PANTHER" id="PTHR11647:SF1">
    <property type="entry name" value="COLLAPSIN RESPONSE MEDIATOR PROTEIN"/>
    <property type="match status" value="1"/>
</dbReference>
<dbReference type="InterPro" id="IPR050378">
    <property type="entry name" value="Metallo-dep_Hydrolases_sf"/>
</dbReference>
<protein>
    <submittedName>
        <fullName evidence="2">Unannotated protein</fullName>
    </submittedName>
</protein>
<dbReference type="Gene3D" id="3.20.20.140">
    <property type="entry name" value="Metal-dependent hydrolases"/>
    <property type="match status" value="2"/>
</dbReference>
<dbReference type="GO" id="GO:0005829">
    <property type="term" value="C:cytosol"/>
    <property type="evidence" value="ECO:0007669"/>
    <property type="project" value="TreeGrafter"/>
</dbReference>
<dbReference type="SUPFAM" id="SSF51338">
    <property type="entry name" value="Composite domain of metallo-dependent hydrolases"/>
    <property type="match status" value="1"/>
</dbReference>
<evidence type="ECO:0000259" key="1">
    <source>
        <dbReference type="Pfam" id="PF07969"/>
    </source>
</evidence>